<feature type="domain" description="SLH" evidence="3">
    <location>
        <begin position="75"/>
        <end position="138"/>
    </location>
</feature>
<dbReference type="PROSITE" id="PS51272">
    <property type="entry name" value="SLH"/>
    <property type="match status" value="1"/>
</dbReference>
<dbReference type="Pfam" id="PF09168">
    <property type="entry name" value="PepX_N"/>
    <property type="match status" value="1"/>
</dbReference>
<protein>
    <submittedName>
        <fullName evidence="4">S-layer homology domain-containing protein</fullName>
    </submittedName>
</protein>
<dbReference type="InterPro" id="IPR015251">
    <property type="entry name" value="PepX_N_dom"/>
</dbReference>
<evidence type="ECO:0000256" key="2">
    <source>
        <dbReference type="SAM" id="SignalP"/>
    </source>
</evidence>
<keyword evidence="5" id="KW-1185">Reference proteome</keyword>
<keyword evidence="1" id="KW-0677">Repeat</keyword>
<evidence type="ECO:0000256" key="1">
    <source>
        <dbReference type="ARBA" id="ARBA00022737"/>
    </source>
</evidence>
<sequence>MKKIISALLFTALIFTSALGADGISYDAKKAEVLSQLNILKGDEDGFRLDSYPTRIEAVIIMLRLTGSEQTALEKNLHHPFSDVPDWAGAYAGYAYASSITSGVSENEFGTDEPLTADQFAAFALRALGYDDANGDFDVDSALKFAYDKKIISAKVDEKDFKRRDTVSILYDILGAKLKNSDTTLAEKLKTLGVFTDRDEIEATKIIASIYFEN</sequence>
<dbReference type="GO" id="GO:0008239">
    <property type="term" value="F:dipeptidyl-peptidase activity"/>
    <property type="evidence" value="ECO:0007669"/>
    <property type="project" value="InterPro"/>
</dbReference>
<accession>A0A926IRV5</accession>
<evidence type="ECO:0000313" key="5">
    <source>
        <dbReference type="Proteomes" id="UP000647416"/>
    </source>
</evidence>
<gene>
    <name evidence="4" type="ORF">H8706_02505</name>
</gene>
<dbReference type="AlphaFoldDB" id="A0A926IRV5"/>
<dbReference type="Proteomes" id="UP000647416">
    <property type="component" value="Unassembled WGS sequence"/>
</dbReference>
<comment type="caution">
    <text evidence="4">The sequence shown here is derived from an EMBL/GenBank/DDBJ whole genome shotgun (WGS) entry which is preliminary data.</text>
</comment>
<reference evidence="4" key="1">
    <citation type="submission" date="2020-08" db="EMBL/GenBank/DDBJ databases">
        <title>Genome public.</title>
        <authorList>
            <person name="Liu C."/>
            <person name="Sun Q."/>
        </authorList>
    </citation>
    <scope>NUCLEOTIDE SEQUENCE</scope>
    <source>
        <strain evidence="4">NSJ-50</strain>
    </source>
</reference>
<dbReference type="InterPro" id="IPR001119">
    <property type="entry name" value="SLH_dom"/>
</dbReference>
<dbReference type="RefSeq" id="WP_262431377.1">
    <property type="nucleotide sequence ID" value="NZ_JACRTE010000002.1"/>
</dbReference>
<evidence type="ECO:0000313" key="4">
    <source>
        <dbReference type="EMBL" id="MBC8595739.1"/>
    </source>
</evidence>
<keyword evidence="2" id="KW-0732">Signal</keyword>
<proteinExistence type="predicted"/>
<dbReference type="GO" id="GO:0006508">
    <property type="term" value="P:proteolysis"/>
    <property type="evidence" value="ECO:0007669"/>
    <property type="project" value="InterPro"/>
</dbReference>
<organism evidence="4 5">
    <name type="scientific">Qingrenia yutianensis</name>
    <dbReference type="NCBI Taxonomy" id="2763676"/>
    <lineage>
        <taxon>Bacteria</taxon>
        <taxon>Bacillati</taxon>
        <taxon>Bacillota</taxon>
        <taxon>Clostridia</taxon>
        <taxon>Eubacteriales</taxon>
        <taxon>Oscillospiraceae</taxon>
        <taxon>Qingrenia</taxon>
    </lineage>
</organism>
<name>A0A926IRV5_9FIRM</name>
<evidence type="ECO:0000259" key="3">
    <source>
        <dbReference type="PROSITE" id="PS51272"/>
    </source>
</evidence>
<feature type="chain" id="PRO_5038437696" evidence="2">
    <location>
        <begin position="21"/>
        <end position="214"/>
    </location>
</feature>
<dbReference type="EMBL" id="JACRTE010000002">
    <property type="protein sequence ID" value="MBC8595739.1"/>
    <property type="molecule type" value="Genomic_DNA"/>
</dbReference>
<feature type="signal peptide" evidence="2">
    <location>
        <begin position="1"/>
        <end position="20"/>
    </location>
</feature>